<dbReference type="Gene3D" id="3.40.50.410">
    <property type="entry name" value="von Willebrand factor, type A domain"/>
    <property type="match status" value="1"/>
</dbReference>
<dbReference type="InterPro" id="IPR002035">
    <property type="entry name" value="VWF_A"/>
</dbReference>
<name>A0A8R1E6K7_CAEJA</name>
<sequence>MHRLLTLLIAVLAASPAISVTDRSCGADLTRLWLDVVFVIDNSKNMNMYRVYDTISSLFNPLVQIGTGYDDPRSTRVGFITYNYNATDVADFYKLQSFDDLNSQIQRLSTTPLSRVEDTYLDTGLQAAIRMVNATGGLRDNYKKIVVLFTSKYEWV</sequence>
<protein>
    <submittedName>
        <fullName evidence="3">VWFA domain-containing protein</fullName>
    </submittedName>
</protein>
<dbReference type="Pfam" id="PF00092">
    <property type="entry name" value="VWA"/>
    <property type="match status" value="1"/>
</dbReference>
<accession>A0A8R1E6K7</accession>
<keyword evidence="4" id="KW-1185">Reference proteome</keyword>
<reference evidence="4" key="1">
    <citation type="submission" date="2010-08" db="EMBL/GenBank/DDBJ databases">
        <authorList>
            <consortium name="Caenorhabditis japonica Sequencing Consortium"/>
            <person name="Wilson R.K."/>
        </authorList>
    </citation>
    <scope>NUCLEOTIDE SEQUENCE [LARGE SCALE GENOMIC DNA]</scope>
    <source>
        <strain evidence="4">DF5081</strain>
    </source>
</reference>
<dbReference type="PANTHER" id="PTHR31024">
    <property type="entry name" value="C-TYPE LECTIN"/>
    <property type="match status" value="1"/>
</dbReference>
<dbReference type="PROSITE" id="PS50234">
    <property type="entry name" value="VWFA"/>
    <property type="match status" value="1"/>
</dbReference>
<dbReference type="GO" id="GO:0045087">
    <property type="term" value="P:innate immune response"/>
    <property type="evidence" value="ECO:0007669"/>
    <property type="project" value="TreeGrafter"/>
</dbReference>
<feature type="chain" id="PRO_5035919281" evidence="1">
    <location>
        <begin position="20"/>
        <end position="156"/>
    </location>
</feature>
<evidence type="ECO:0000313" key="4">
    <source>
        <dbReference type="Proteomes" id="UP000005237"/>
    </source>
</evidence>
<dbReference type="Proteomes" id="UP000005237">
    <property type="component" value="Unassembled WGS sequence"/>
</dbReference>
<dbReference type="AlphaFoldDB" id="A0A8R1E6K7"/>
<dbReference type="EnsemblMetazoa" id="CJA24147.1">
    <property type="protein sequence ID" value="CJA24147.1"/>
    <property type="gene ID" value="WBGene00179719"/>
</dbReference>
<feature type="domain" description="VWFA" evidence="2">
    <location>
        <begin position="35"/>
        <end position="151"/>
    </location>
</feature>
<dbReference type="SUPFAM" id="SSF53300">
    <property type="entry name" value="vWA-like"/>
    <property type="match status" value="1"/>
</dbReference>
<feature type="signal peptide" evidence="1">
    <location>
        <begin position="1"/>
        <end position="19"/>
    </location>
</feature>
<proteinExistence type="predicted"/>
<evidence type="ECO:0000313" key="3">
    <source>
        <dbReference type="EnsemblMetazoa" id="CJA24147.1"/>
    </source>
</evidence>
<organism evidence="3 4">
    <name type="scientific">Caenorhabditis japonica</name>
    <dbReference type="NCBI Taxonomy" id="281687"/>
    <lineage>
        <taxon>Eukaryota</taxon>
        <taxon>Metazoa</taxon>
        <taxon>Ecdysozoa</taxon>
        <taxon>Nematoda</taxon>
        <taxon>Chromadorea</taxon>
        <taxon>Rhabditida</taxon>
        <taxon>Rhabditina</taxon>
        <taxon>Rhabditomorpha</taxon>
        <taxon>Rhabditoidea</taxon>
        <taxon>Rhabditidae</taxon>
        <taxon>Peloderinae</taxon>
        <taxon>Caenorhabditis</taxon>
    </lineage>
</organism>
<keyword evidence="1" id="KW-0732">Signal</keyword>
<dbReference type="PANTHER" id="PTHR31024:SF8">
    <property type="entry name" value="C-TYPE LECTIN DOMAIN-CONTAINING PROTEIN"/>
    <property type="match status" value="1"/>
</dbReference>
<dbReference type="InterPro" id="IPR036465">
    <property type="entry name" value="vWFA_dom_sf"/>
</dbReference>
<evidence type="ECO:0000256" key="1">
    <source>
        <dbReference type="SAM" id="SignalP"/>
    </source>
</evidence>
<reference evidence="3" key="2">
    <citation type="submission" date="2022-06" db="UniProtKB">
        <authorList>
            <consortium name="EnsemblMetazoa"/>
        </authorList>
    </citation>
    <scope>IDENTIFICATION</scope>
    <source>
        <strain evidence="3">DF5081</strain>
    </source>
</reference>
<evidence type="ECO:0000259" key="2">
    <source>
        <dbReference type="PROSITE" id="PS50234"/>
    </source>
</evidence>